<feature type="compositionally biased region" description="Low complexity" evidence="1">
    <location>
        <begin position="8"/>
        <end position="25"/>
    </location>
</feature>
<organism evidence="2">
    <name type="scientific">Rhizophora mucronata</name>
    <name type="common">Asiatic mangrove</name>
    <dbReference type="NCBI Taxonomy" id="61149"/>
    <lineage>
        <taxon>Eukaryota</taxon>
        <taxon>Viridiplantae</taxon>
        <taxon>Streptophyta</taxon>
        <taxon>Embryophyta</taxon>
        <taxon>Tracheophyta</taxon>
        <taxon>Spermatophyta</taxon>
        <taxon>Magnoliopsida</taxon>
        <taxon>eudicotyledons</taxon>
        <taxon>Gunneridae</taxon>
        <taxon>Pentapetalae</taxon>
        <taxon>rosids</taxon>
        <taxon>fabids</taxon>
        <taxon>Malpighiales</taxon>
        <taxon>Rhizophoraceae</taxon>
        <taxon>Rhizophora</taxon>
    </lineage>
</organism>
<proteinExistence type="predicted"/>
<evidence type="ECO:0000313" key="2">
    <source>
        <dbReference type="EMBL" id="MBX49435.1"/>
    </source>
</evidence>
<feature type="region of interest" description="Disordered" evidence="1">
    <location>
        <begin position="1"/>
        <end position="29"/>
    </location>
</feature>
<protein>
    <submittedName>
        <fullName evidence="2">Putative gamma-secretase subunit PEN-2</fullName>
    </submittedName>
</protein>
<name>A0A2P2P3V2_RHIMU</name>
<dbReference type="EMBL" id="GGEC01068951">
    <property type="protein sequence ID" value="MBX49435.1"/>
    <property type="molecule type" value="Transcribed_RNA"/>
</dbReference>
<reference evidence="2" key="1">
    <citation type="submission" date="2018-02" db="EMBL/GenBank/DDBJ databases">
        <title>Rhizophora mucronata_Transcriptome.</title>
        <authorList>
            <person name="Meera S.P."/>
            <person name="Sreeshan A."/>
            <person name="Augustine A."/>
        </authorList>
    </citation>
    <scope>NUCLEOTIDE SEQUENCE</scope>
    <source>
        <tissue evidence="2">Leaf</tissue>
    </source>
</reference>
<dbReference type="AlphaFoldDB" id="A0A2P2P3V2"/>
<evidence type="ECO:0000256" key="1">
    <source>
        <dbReference type="SAM" id="MobiDB-lite"/>
    </source>
</evidence>
<sequence>MLYCRGFGPSTASISGRSSSTPAPSLASDPMFSDLPLGSRHSRLFLVRGH</sequence>
<accession>A0A2P2P3V2</accession>